<evidence type="ECO:0000313" key="2">
    <source>
        <dbReference type="EMBL" id="KRN31936.1"/>
    </source>
</evidence>
<dbReference type="InterPro" id="IPR011008">
    <property type="entry name" value="Dimeric_a/b-barrel"/>
</dbReference>
<evidence type="ECO:0000313" key="4">
    <source>
        <dbReference type="Proteomes" id="UP000051751"/>
    </source>
</evidence>
<dbReference type="SUPFAM" id="SSF54909">
    <property type="entry name" value="Dimeric alpha+beta barrel"/>
    <property type="match status" value="1"/>
</dbReference>
<evidence type="ECO:0000313" key="3">
    <source>
        <dbReference type="Proteomes" id="UP000051645"/>
    </source>
</evidence>
<evidence type="ECO:0008006" key="5">
    <source>
        <dbReference type="Google" id="ProtNLM"/>
    </source>
</evidence>
<dbReference type="AlphaFoldDB" id="A0A0R2FIJ5"/>
<dbReference type="Proteomes" id="UP000051645">
    <property type="component" value="Unassembled WGS sequence"/>
</dbReference>
<gene>
    <name evidence="1" type="ORF">IV38_GL001435</name>
    <name evidence="2" type="ORF">IV40_GL001222</name>
</gene>
<comment type="caution">
    <text evidence="1">The sequence shown here is derived from an EMBL/GenBank/DDBJ whole genome shotgun (WGS) entry which is preliminary data.</text>
</comment>
<dbReference type="PATRIC" id="fig|81857.3.peg.1445"/>
<accession>A0A0R2FIJ5</accession>
<reference evidence="3 4" key="1">
    <citation type="journal article" date="2015" name="Genome Announc.">
        <title>Expanding the biotechnology potential of lactobacilli through comparative genomics of 213 strains and associated genera.</title>
        <authorList>
            <person name="Sun Z."/>
            <person name="Harris H.M."/>
            <person name="McCann A."/>
            <person name="Guo C."/>
            <person name="Argimon S."/>
            <person name="Zhang W."/>
            <person name="Yang X."/>
            <person name="Jeffery I.B."/>
            <person name="Cooney J.C."/>
            <person name="Kagawa T.F."/>
            <person name="Liu W."/>
            <person name="Song Y."/>
            <person name="Salvetti E."/>
            <person name="Wrobel A."/>
            <person name="Rasinkangas P."/>
            <person name="Parkhill J."/>
            <person name="Rea M.C."/>
            <person name="O'Sullivan O."/>
            <person name="Ritari J."/>
            <person name="Douillard F.P."/>
            <person name="Paul Ross R."/>
            <person name="Yang R."/>
            <person name="Briner A.E."/>
            <person name="Felis G.E."/>
            <person name="de Vos W.M."/>
            <person name="Barrangou R."/>
            <person name="Klaenhammer T.R."/>
            <person name="Caufield P.W."/>
            <person name="Cui Y."/>
            <person name="Zhang H."/>
            <person name="O'Toole P.W."/>
        </authorList>
    </citation>
    <scope>NUCLEOTIDE SEQUENCE [LARGE SCALE GENOMIC DNA]</scope>
    <source>
        <strain evidence="1 4">ATCC BAA-66</strain>
        <strain evidence="2 3">DSM 13344</strain>
    </source>
</reference>
<dbReference type="EMBL" id="JQAT01000003">
    <property type="protein sequence ID" value="KRN28435.1"/>
    <property type="molecule type" value="Genomic_DNA"/>
</dbReference>
<dbReference type="STRING" id="81857.IV38_GL001435"/>
<dbReference type="EMBL" id="JQAZ01000003">
    <property type="protein sequence ID" value="KRN31936.1"/>
    <property type="molecule type" value="Genomic_DNA"/>
</dbReference>
<dbReference type="RefSeq" id="WP_057769392.1">
    <property type="nucleotide sequence ID" value="NZ_JQAT01000003.1"/>
</dbReference>
<keyword evidence="3" id="KW-1185">Reference proteome</keyword>
<name>A0A0R2FIJ5_9LACO</name>
<evidence type="ECO:0000313" key="1">
    <source>
        <dbReference type="EMBL" id="KRN28435.1"/>
    </source>
</evidence>
<proteinExistence type="predicted"/>
<dbReference type="Gene3D" id="3.30.70.100">
    <property type="match status" value="1"/>
</dbReference>
<dbReference type="OrthoDB" id="2295394at2"/>
<dbReference type="Proteomes" id="UP000051751">
    <property type="component" value="Unassembled WGS sequence"/>
</dbReference>
<organism evidence="1 4">
    <name type="scientific">Lactobacillus selangorensis</name>
    <dbReference type="NCBI Taxonomy" id="81857"/>
    <lineage>
        <taxon>Bacteria</taxon>
        <taxon>Bacillati</taxon>
        <taxon>Bacillota</taxon>
        <taxon>Bacilli</taxon>
        <taxon>Lactobacillales</taxon>
        <taxon>Lactobacillaceae</taxon>
        <taxon>Lactobacillus</taxon>
    </lineage>
</organism>
<protein>
    <recommendedName>
        <fullName evidence="5">ABM domain-containing protein</fullName>
    </recommendedName>
</protein>
<sequence>MAQTVRTILGSKDFLVTFIRHHTDRTLTLLQPGSPTADYQLVDASDKNGIFAMPLIYRVLHQYDGAGISGMVHFMYFNLSADDTKVFFATANKVLGNCANIYGLNQTYLMQKQDARIQFVVVTCWDNDADFYDWKQSKEFAPLADFVARSADTQGYHETTYRIVSPSEYDQPAPEEA</sequence>